<reference evidence="1 2" key="2">
    <citation type="submission" date="2018-11" db="EMBL/GenBank/DDBJ databases">
        <authorList>
            <consortium name="Pathogen Informatics"/>
        </authorList>
    </citation>
    <scope>NUCLEOTIDE SEQUENCE [LARGE SCALE GENOMIC DNA]</scope>
    <source>
        <strain evidence="1">Dakar</strain>
        <strain evidence="2">Dakar, Senegal</strain>
    </source>
</reference>
<name>A0A183KGG0_9TREM</name>
<protein>
    <submittedName>
        <fullName evidence="1 3">Uncharacterized protein</fullName>
    </submittedName>
</protein>
<proteinExistence type="predicted"/>
<dbReference type="Proteomes" id="UP000279833">
    <property type="component" value="Unassembled WGS sequence"/>
</dbReference>
<keyword evidence="2" id="KW-1185">Reference proteome</keyword>
<accession>A0A183KGG0</accession>
<sequence>MYTYSTIFNVHTLRTKLGRKNDTQKLLTALCLSRSCLSNTIISLSATSNTD</sequence>
<dbReference type="EMBL" id="UZAK01036415">
    <property type="protein sequence ID" value="VDP55304.1"/>
    <property type="molecule type" value="Genomic_DNA"/>
</dbReference>
<organism evidence="3">
    <name type="scientific">Schistosoma curassoni</name>
    <dbReference type="NCBI Taxonomy" id="6186"/>
    <lineage>
        <taxon>Eukaryota</taxon>
        <taxon>Metazoa</taxon>
        <taxon>Spiralia</taxon>
        <taxon>Lophotrochozoa</taxon>
        <taxon>Platyhelminthes</taxon>
        <taxon>Trematoda</taxon>
        <taxon>Digenea</taxon>
        <taxon>Strigeidida</taxon>
        <taxon>Schistosomatoidea</taxon>
        <taxon>Schistosomatidae</taxon>
        <taxon>Schistosoma</taxon>
    </lineage>
</organism>
<evidence type="ECO:0000313" key="2">
    <source>
        <dbReference type="Proteomes" id="UP000279833"/>
    </source>
</evidence>
<evidence type="ECO:0000313" key="3">
    <source>
        <dbReference type="WBParaSite" id="SCUD_0001411001-mRNA-1"/>
    </source>
</evidence>
<reference evidence="3" key="1">
    <citation type="submission" date="2016-06" db="UniProtKB">
        <authorList>
            <consortium name="WormBaseParasite"/>
        </authorList>
    </citation>
    <scope>IDENTIFICATION</scope>
</reference>
<evidence type="ECO:0000313" key="1">
    <source>
        <dbReference type="EMBL" id="VDP55304.1"/>
    </source>
</evidence>
<dbReference type="AlphaFoldDB" id="A0A183KGG0"/>
<dbReference type="WBParaSite" id="SCUD_0001411001-mRNA-1">
    <property type="protein sequence ID" value="SCUD_0001411001-mRNA-1"/>
    <property type="gene ID" value="SCUD_0001411001"/>
</dbReference>
<gene>
    <name evidence="1" type="ORF">SCUD_LOCUS14107</name>
</gene>